<evidence type="ECO:0000259" key="4">
    <source>
        <dbReference type="PROSITE" id="PS50977"/>
    </source>
</evidence>
<reference evidence="5 6" key="1">
    <citation type="submission" date="2014-11" db="EMBL/GenBank/DDBJ databases">
        <authorList>
            <person name="Urmite Genomes Urmite Genomes"/>
        </authorList>
    </citation>
    <scope>NUCLEOTIDE SEQUENCE [LARGE SCALE GENOMIC DNA]</scope>
    <source>
        <strain evidence="5 6">Oc5</strain>
    </source>
</reference>
<dbReference type="InterPro" id="IPR009057">
    <property type="entry name" value="Homeodomain-like_sf"/>
</dbReference>
<dbReference type="STRING" id="545501.BN997_02979"/>
<accession>A0A0A1MTT2</accession>
<protein>
    <submittedName>
        <fullName evidence="5">HTH-type transcriptional repressor KstR2</fullName>
    </submittedName>
</protein>
<evidence type="ECO:0000313" key="6">
    <source>
        <dbReference type="Proteomes" id="UP000040453"/>
    </source>
</evidence>
<evidence type="ECO:0000256" key="1">
    <source>
        <dbReference type="ARBA" id="ARBA00022491"/>
    </source>
</evidence>
<keyword evidence="1" id="KW-0678">Repressor</keyword>
<name>A0A0A1MTT2_9BACI</name>
<proteinExistence type="predicted"/>
<dbReference type="PROSITE" id="PS50977">
    <property type="entry name" value="HTH_TETR_2"/>
    <property type="match status" value="1"/>
</dbReference>
<dbReference type="OrthoDB" id="9780939at2"/>
<dbReference type="Pfam" id="PF00440">
    <property type="entry name" value="TetR_N"/>
    <property type="match status" value="1"/>
</dbReference>
<dbReference type="GO" id="GO:0003677">
    <property type="term" value="F:DNA binding"/>
    <property type="evidence" value="ECO:0007669"/>
    <property type="project" value="UniProtKB-UniRule"/>
</dbReference>
<feature type="DNA-binding region" description="H-T-H motif" evidence="3">
    <location>
        <begin position="29"/>
        <end position="48"/>
    </location>
</feature>
<gene>
    <name evidence="5" type="primary">kstR2_2</name>
    <name evidence="5" type="ORF">BN997_02979</name>
</gene>
<sequence length="195" mass="22117">MAKPNGVSKQELIQYAKECLVEKGTEKFTLRAVADTAGVTQGTIYYHFRTKEQLLLSIVEDICEKSWYEISKSNTYVLKQAIASAKSRCSYNSFFHQLFILMTAASFKNEKIRNQLSEIMQAENQALSENLLKIWPASPVHGVSMEAWGIMFNAMVDGLAMQALLQKDFPVEKVYQEFEQIIEALTNLSEKEAAE</sequence>
<dbReference type="Gene3D" id="1.10.357.10">
    <property type="entry name" value="Tetracycline Repressor, domain 2"/>
    <property type="match status" value="1"/>
</dbReference>
<dbReference type="PRINTS" id="PR00455">
    <property type="entry name" value="HTHTETR"/>
</dbReference>
<dbReference type="PANTHER" id="PTHR43479:SF11">
    <property type="entry name" value="ACREF_ENVCD OPERON REPRESSOR-RELATED"/>
    <property type="match status" value="1"/>
</dbReference>
<dbReference type="InterPro" id="IPR050624">
    <property type="entry name" value="HTH-type_Tx_Regulator"/>
</dbReference>
<dbReference type="Proteomes" id="UP000040453">
    <property type="component" value="Unassembled WGS sequence"/>
</dbReference>
<dbReference type="EMBL" id="CDGG01000001">
    <property type="protein sequence ID" value="CEI83089.1"/>
    <property type="molecule type" value="Genomic_DNA"/>
</dbReference>
<feature type="domain" description="HTH tetR-type" evidence="4">
    <location>
        <begin position="6"/>
        <end position="66"/>
    </location>
</feature>
<dbReference type="InterPro" id="IPR001647">
    <property type="entry name" value="HTH_TetR"/>
</dbReference>
<keyword evidence="6" id="KW-1185">Reference proteome</keyword>
<evidence type="ECO:0000256" key="3">
    <source>
        <dbReference type="PROSITE-ProRule" id="PRU00335"/>
    </source>
</evidence>
<dbReference type="SUPFAM" id="SSF48498">
    <property type="entry name" value="Tetracyclin repressor-like, C-terminal domain"/>
    <property type="match status" value="1"/>
</dbReference>
<dbReference type="SUPFAM" id="SSF46689">
    <property type="entry name" value="Homeodomain-like"/>
    <property type="match status" value="1"/>
</dbReference>
<evidence type="ECO:0000313" key="5">
    <source>
        <dbReference type="EMBL" id="CEI83089.1"/>
    </source>
</evidence>
<dbReference type="RefSeq" id="WP_042533294.1">
    <property type="nucleotide sequence ID" value="NZ_CDGG01000001.1"/>
</dbReference>
<evidence type="ECO:0000256" key="2">
    <source>
        <dbReference type="ARBA" id="ARBA00023125"/>
    </source>
</evidence>
<keyword evidence="2 3" id="KW-0238">DNA-binding</keyword>
<dbReference type="PANTHER" id="PTHR43479">
    <property type="entry name" value="ACREF/ENVCD OPERON REPRESSOR-RELATED"/>
    <property type="match status" value="1"/>
</dbReference>
<organism evidence="5 6">
    <name type="scientific">Oceanobacillus oncorhynchi</name>
    <dbReference type="NCBI Taxonomy" id="545501"/>
    <lineage>
        <taxon>Bacteria</taxon>
        <taxon>Bacillati</taxon>
        <taxon>Bacillota</taxon>
        <taxon>Bacilli</taxon>
        <taxon>Bacillales</taxon>
        <taxon>Bacillaceae</taxon>
        <taxon>Oceanobacillus</taxon>
    </lineage>
</organism>
<dbReference type="InterPro" id="IPR036271">
    <property type="entry name" value="Tet_transcr_reg_TetR-rel_C_sf"/>
</dbReference>
<dbReference type="AlphaFoldDB" id="A0A0A1MTT2"/>